<dbReference type="Gene3D" id="3.40.50.300">
    <property type="entry name" value="P-loop containing nucleotide triphosphate hydrolases"/>
    <property type="match status" value="1"/>
</dbReference>
<dbReference type="InterPro" id="IPR003593">
    <property type="entry name" value="AAA+_ATPase"/>
</dbReference>
<name>A0A5J6VI68_9VIRU</name>
<evidence type="ECO:0000256" key="2">
    <source>
        <dbReference type="ARBA" id="ARBA00010044"/>
    </source>
</evidence>
<dbReference type="GO" id="GO:0046872">
    <property type="term" value="F:metal ion binding"/>
    <property type="evidence" value="ECO:0007669"/>
    <property type="project" value="UniProtKB-KW"/>
</dbReference>
<dbReference type="PANTHER" id="PTHR43655">
    <property type="entry name" value="ATP-DEPENDENT PROTEASE"/>
    <property type="match status" value="1"/>
</dbReference>
<dbReference type="SUPFAM" id="SSF52540">
    <property type="entry name" value="P-loop containing nucleoside triphosphate hydrolases"/>
    <property type="match status" value="1"/>
</dbReference>
<dbReference type="InterPro" id="IPR027417">
    <property type="entry name" value="P-loop_NTPase"/>
</dbReference>
<dbReference type="EMBL" id="MN448266">
    <property type="protein sequence ID" value="QFG73603.1"/>
    <property type="molecule type" value="Genomic_DNA"/>
</dbReference>
<comment type="similarity">
    <text evidence="2">In the C-terminal section; belongs to the peptidase M41 family.</text>
</comment>
<dbReference type="InterPro" id="IPR050928">
    <property type="entry name" value="ATP-dep_Zn_Metalloprotease"/>
</dbReference>
<dbReference type="GO" id="GO:0004222">
    <property type="term" value="F:metalloendopeptidase activity"/>
    <property type="evidence" value="ECO:0007669"/>
    <property type="project" value="InterPro"/>
</dbReference>
<dbReference type="InterPro" id="IPR003959">
    <property type="entry name" value="ATPase_AAA_core"/>
</dbReference>
<evidence type="ECO:0000256" key="6">
    <source>
        <dbReference type="ARBA" id="ARBA00022801"/>
    </source>
</evidence>
<dbReference type="FunFam" id="3.40.50.300:FF:002568">
    <property type="entry name" value="Cell division protein (FtsH)"/>
    <property type="match status" value="1"/>
</dbReference>
<evidence type="ECO:0000256" key="5">
    <source>
        <dbReference type="ARBA" id="ARBA00022741"/>
    </source>
</evidence>
<proteinExistence type="inferred from homology"/>
<dbReference type="GO" id="GO:0005524">
    <property type="term" value="F:ATP binding"/>
    <property type="evidence" value="ECO:0007669"/>
    <property type="project" value="UniProtKB-KW"/>
</dbReference>
<dbReference type="InterPro" id="IPR003960">
    <property type="entry name" value="ATPase_AAA_CS"/>
</dbReference>
<evidence type="ECO:0000313" key="12">
    <source>
        <dbReference type="EMBL" id="QFG73603.1"/>
    </source>
</evidence>
<dbReference type="Pfam" id="PF00004">
    <property type="entry name" value="AAA"/>
    <property type="match status" value="1"/>
</dbReference>
<keyword evidence="3" id="KW-0645">Protease</keyword>
<comment type="cofactor">
    <cofactor evidence="1">
        <name>Zn(2+)</name>
        <dbReference type="ChEBI" id="CHEBI:29105"/>
    </cofactor>
</comment>
<dbReference type="InterPro" id="IPR000642">
    <property type="entry name" value="Peptidase_M41"/>
</dbReference>
<evidence type="ECO:0000256" key="8">
    <source>
        <dbReference type="ARBA" id="ARBA00022840"/>
    </source>
</evidence>
<dbReference type="GO" id="GO:0006508">
    <property type="term" value="P:proteolysis"/>
    <property type="evidence" value="ECO:0007669"/>
    <property type="project" value="UniProtKB-KW"/>
</dbReference>
<dbReference type="Gene3D" id="1.20.58.760">
    <property type="entry name" value="Peptidase M41"/>
    <property type="match status" value="1"/>
</dbReference>
<sequence>MHKFEKLLNQLFLIIMSILLFAPILLRDKKHSSARNTSDLPITVEKPKDISLKDVKGMHDVKEELKQYIEFFTKRDVYLERGATLPKGVLFQGPPGCGKTHIARCIAGECNVPFINVNCSSMNDMFVGVGANKIRRVFALARKNSPCIIFMDEIDSIGAKRSSFSNNIEHSNNLNAMLVEMDGFQKTESIFIIAASNRAESLDPALMRSGRFDRHLHIDKPNEDERGEIFKMYVDKIKMQPTQNINEIIKYLSSNTPGVSCADIANIVNLAAIISVRKKTKFVTREHLMEAYDEHVIGMKRESRTMCDRELEIVAYHEAGHAILGYMLDTSSPPIKVSIVPRGKDALGFSQPKPETKYLYTKDELLSDIVVLYGGRAAEQIFFDSVTTGASDDIERATKIAYQMVTTFGLEDGIGCINHNDKDKIFSKKGDDINSQVDEILHSVYDYALKLLKKHKKDVARLAKLLLKKKTITDKDIKIVFGDELNNKYHIDI</sequence>
<dbReference type="PANTHER" id="PTHR43655:SF2">
    <property type="entry name" value="AFG3 LIKE MATRIX AAA PEPTIDASE SUBUNIT 2, ISOFORM A"/>
    <property type="match status" value="1"/>
</dbReference>
<dbReference type="Pfam" id="PF01434">
    <property type="entry name" value="Peptidase_M41"/>
    <property type="match status" value="1"/>
</dbReference>
<evidence type="ECO:0000259" key="11">
    <source>
        <dbReference type="SMART" id="SM00382"/>
    </source>
</evidence>
<keyword evidence="6" id="KW-0378">Hydrolase</keyword>
<keyword evidence="10" id="KW-0812">Transmembrane</keyword>
<dbReference type="Pfam" id="PF17862">
    <property type="entry name" value="AAA_lid_3"/>
    <property type="match status" value="1"/>
</dbReference>
<dbReference type="SMART" id="SM00382">
    <property type="entry name" value="AAA"/>
    <property type="match status" value="1"/>
</dbReference>
<evidence type="ECO:0000256" key="7">
    <source>
        <dbReference type="ARBA" id="ARBA00022833"/>
    </source>
</evidence>
<keyword evidence="5" id="KW-0547">Nucleotide-binding</keyword>
<dbReference type="GO" id="GO:0004176">
    <property type="term" value="F:ATP-dependent peptidase activity"/>
    <property type="evidence" value="ECO:0007669"/>
    <property type="project" value="InterPro"/>
</dbReference>
<evidence type="ECO:0000256" key="4">
    <source>
        <dbReference type="ARBA" id="ARBA00022723"/>
    </source>
</evidence>
<evidence type="ECO:0000256" key="1">
    <source>
        <dbReference type="ARBA" id="ARBA00001947"/>
    </source>
</evidence>
<protein>
    <submittedName>
        <fullName evidence="12">Peptidase family M41</fullName>
    </submittedName>
</protein>
<keyword evidence="4" id="KW-0479">Metal-binding</keyword>
<dbReference type="InterPro" id="IPR041569">
    <property type="entry name" value="AAA_lid_3"/>
</dbReference>
<keyword evidence="10" id="KW-0472">Membrane</keyword>
<evidence type="ECO:0000256" key="10">
    <source>
        <dbReference type="SAM" id="Phobius"/>
    </source>
</evidence>
<reference evidence="12" key="1">
    <citation type="journal article" date="2019" name="Philos. Trans. R. Soc. Lond., B, Biol. Sci.">
        <title>Targeted metagenomic recovery of four divergent viruses reveals shared and distinctive characteristics of giant viruses of marine eukaryotes.</title>
        <authorList>
            <person name="Needham D.M."/>
            <person name="Poirier C."/>
            <person name="Hehenberger E."/>
            <person name="Jimenez V."/>
            <person name="Swalwell J.E."/>
            <person name="Santoro A.E."/>
            <person name="Worden A.Z."/>
        </authorList>
    </citation>
    <scope>NUCLEOTIDE SEQUENCE</scope>
    <source>
        <strain evidence="12">OPacV-662</strain>
    </source>
</reference>
<organism evidence="12">
    <name type="scientific">Megaviridae environmental sample</name>
    <dbReference type="NCBI Taxonomy" id="1737588"/>
    <lineage>
        <taxon>Viruses</taxon>
        <taxon>Varidnaviria</taxon>
        <taxon>Bamfordvirae</taxon>
        <taxon>Nucleocytoviricota</taxon>
        <taxon>Megaviricetes</taxon>
        <taxon>Imitervirales</taxon>
        <taxon>Mimiviridae</taxon>
        <taxon>environmental samples</taxon>
    </lineage>
</organism>
<feature type="domain" description="AAA+ ATPase" evidence="11">
    <location>
        <begin position="85"/>
        <end position="222"/>
    </location>
</feature>
<evidence type="ECO:0000256" key="9">
    <source>
        <dbReference type="ARBA" id="ARBA00023049"/>
    </source>
</evidence>
<accession>A0A5J6VI68</accession>
<dbReference type="GO" id="GO:0016887">
    <property type="term" value="F:ATP hydrolysis activity"/>
    <property type="evidence" value="ECO:0007669"/>
    <property type="project" value="InterPro"/>
</dbReference>
<dbReference type="InterPro" id="IPR037219">
    <property type="entry name" value="Peptidase_M41-like"/>
</dbReference>
<keyword evidence="8" id="KW-0067">ATP-binding</keyword>
<keyword evidence="7" id="KW-0862">Zinc</keyword>
<keyword evidence="9" id="KW-0482">Metalloprotease</keyword>
<dbReference type="Gene3D" id="1.10.8.60">
    <property type="match status" value="1"/>
</dbReference>
<keyword evidence="10" id="KW-1133">Transmembrane helix</keyword>
<feature type="transmembrane region" description="Helical" evidence="10">
    <location>
        <begin position="7"/>
        <end position="26"/>
    </location>
</feature>
<dbReference type="PROSITE" id="PS00674">
    <property type="entry name" value="AAA"/>
    <property type="match status" value="1"/>
</dbReference>
<dbReference type="SUPFAM" id="SSF140990">
    <property type="entry name" value="FtsH protease domain-like"/>
    <property type="match status" value="1"/>
</dbReference>
<evidence type="ECO:0000256" key="3">
    <source>
        <dbReference type="ARBA" id="ARBA00022670"/>
    </source>
</evidence>